<accession>A0ABP5M447</accession>
<comment type="caution">
    <text evidence="2">The sequence shown here is derived from an EMBL/GenBank/DDBJ whole genome shotgun (WGS) entry which is preliminary data.</text>
</comment>
<keyword evidence="3" id="KW-1185">Reference proteome</keyword>
<proteinExistence type="predicted"/>
<feature type="region of interest" description="Disordered" evidence="1">
    <location>
        <begin position="59"/>
        <end position="90"/>
    </location>
</feature>
<feature type="compositionally biased region" description="Gly residues" evidence="1">
    <location>
        <begin position="76"/>
        <end position="90"/>
    </location>
</feature>
<gene>
    <name evidence="2" type="ORF">GCM10009727_66120</name>
</gene>
<evidence type="ECO:0000313" key="3">
    <source>
        <dbReference type="Proteomes" id="UP001501020"/>
    </source>
</evidence>
<sequence length="162" mass="15807">MAGGARRQERVGVGAGAFDVGTGRFEGAVPVGEGVAVVGPGRPCGWRVAPGALRLWGGTPFSGGRDGDGRASGASVGPGTGTPGAGRDGEAGGAIGCGFAGVPPPGHRNTAIVTRTAAVTAAASAGNAHRHRLRSGRGAVRPASWNLRTVPGPTVIWSAAAR</sequence>
<dbReference type="Proteomes" id="UP001501020">
    <property type="component" value="Unassembled WGS sequence"/>
</dbReference>
<organism evidence="2 3">
    <name type="scientific">Actinomadura napierensis</name>
    <dbReference type="NCBI Taxonomy" id="267854"/>
    <lineage>
        <taxon>Bacteria</taxon>
        <taxon>Bacillati</taxon>
        <taxon>Actinomycetota</taxon>
        <taxon>Actinomycetes</taxon>
        <taxon>Streptosporangiales</taxon>
        <taxon>Thermomonosporaceae</taxon>
        <taxon>Actinomadura</taxon>
    </lineage>
</organism>
<evidence type="ECO:0000313" key="2">
    <source>
        <dbReference type="EMBL" id="GAA2156882.1"/>
    </source>
</evidence>
<name>A0ABP5M447_9ACTN</name>
<evidence type="ECO:0000256" key="1">
    <source>
        <dbReference type="SAM" id="MobiDB-lite"/>
    </source>
</evidence>
<dbReference type="EMBL" id="BAAAMR010000074">
    <property type="protein sequence ID" value="GAA2156882.1"/>
    <property type="molecule type" value="Genomic_DNA"/>
</dbReference>
<reference evidence="3" key="1">
    <citation type="journal article" date="2019" name="Int. J. Syst. Evol. Microbiol.">
        <title>The Global Catalogue of Microorganisms (GCM) 10K type strain sequencing project: providing services to taxonomists for standard genome sequencing and annotation.</title>
        <authorList>
            <consortium name="The Broad Institute Genomics Platform"/>
            <consortium name="The Broad Institute Genome Sequencing Center for Infectious Disease"/>
            <person name="Wu L."/>
            <person name="Ma J."/>
        </authorList>
    </citation>
    <scope>NUCLEOTIDE SEQUENCE [LARGE SCALE GENOMIC DNA]</scope>
    <source>
        <strain evidence="3">JCM 13850</strain>
    </source>
</reference>
<protein>
    <submittedName>
        <fullName evidence="2">Uncharacterized protein</fullName>
    </submittedName>
</protein>